<feature type="region of interest" description="Disordered" evidence="1">
    <location>
        <begin position="1"/>
        <end position="54"/>
    </location>
</feature>
<accession>A0ABU6UY10</accession>
<dbReference type="Proteomes" id="UP001341840">
    <property type="component" value="Unassembled WGS sequence"/>
</dbReference>
<gene>
    <name evidence="2" type="ORF">PIB30_104631</name>
</gene>
<organism evidence="2 3">
    <name type="scientific">Stylosanthes scabra</name>
    <dbReference type="NCBI Taxonomy" id="79078"/>
    <lineage>
        <taxon>Eukaryota</taxon>
        <taxon>Viridiplantae</taxon>
        <taxon>Streptophyta</taxon>
        <taxon>Embryophyta</taxon>
        <taxon>Tracheophyta</taxon>
        <taxon>Spermatophyta</taxon>
        <taxon>Magnoliopsida</taxon>
        <taxon>eudicotyledons</taxon>
        <taxon>Gunneridae</taxon>
        <taxon>Pentapetalae</taxon>
        <taxon>rosids</taxon>
        <taxon>fabids</taxon>
        <taxon>Fabales</taxon>
        <taxon>Fabaceae</taxon>
        <taxon>Papilionoideae</taxon>
        <taxon>50 kb inversion clade</taxon>
        <taxon>dalbergioids sensu lato</taxon>
        <taxon>Dalbergieae</taxon>
        <taxon>Pterocarpus clade</taxon>
        <taxon>Stylosanthes</taxon>
    </lineage>
</organism>
<feature type="non-terminal residue" evidence="2">
    <location>
        <position position="54"/>
    </location>
</feature>
<evidence type="ECO:0000313" key="3">
    <source>
        <dbReference type="Proteomes" id="UP001341840"/>
    </source>
</evidence>
<comment type="caution">
    <text evidence="2">The sequence shown here is derived from an EMBL/GenBank/DDBJ whole genome shotgun (WGS) entry which is preliminary data.</text>
</comment>
<feature type="compositionally biased region" description="Basic and acidic residues" evidence="1">
    <location>
        <begin position="22"/>
        <end position="35"/>
    </location>
</feature>
<name>A0ABU6UY10_9FABA</name>
<sequence>MIRPHGGRQCSVLSRRKGGPLRRKELDGGFKEGGFRRSKFGMAGGGPTRPLRRS</sequence>
<proteinExistence type="predicted"/>
<evidence type="ECO:0000256" key="1">
    <source>
        <dbReference type="SAM" id="MobiDB-lite"/>
    </source>
</evidence>
<keyword evidence="3" id="KW-1185">Reference proteome</keyword>
<reference evidence="2 3" key="1">
    <citation type="journal article" date="2023" name="Plants (Basel)">
        <title>Bridging the Gap: Combining Genomics and Transcriptomics Approaches to Understand Stylosanthes scabra, an Orphan Legume from the Brazilian Caatinga.</title>
        <authorList>
            <person name="Ferreira-Neto J.R.C."/>
            <person name="da Silva M.D."/>
            <person name="Binneck E."/>
            <person name="de Melo N.F."/>
            <person name="da Silva R.H."/>
            <person name="de Melo A.L.T.M."/>
            <person name="Pandolfi V."/>
            <person name="Bustamante F.O."/>
            <person name="Brasileiro-Vidal A.C."/>
            <person name="Benko-Iseppon A.M."/>
        </authorList>
    </citation>
    <scope>NUCLEOTIDE SEQUENCE [LARGE SCALE GENOMIC DNA]</scope>
    <source>
        <tissue evidence="2">Leaves</tissue>
    </source>
</reference>
<dbReference type="EMBL" id="JASCZI010124480">
    <property type="protein sequence ID" value="MED6165964.1"/>
    <property type="molecule type" value="Genomic_DNA"/>
</dbReference>
<protein>
    <submittedName>
        <fullName evidence="2">Uncharacterized protein</fullName>
    </submittedName>
</protein>
<evidence type="ECO:0000313" key="2">
    <source>
        <dbReference type="EMBL" id="MED6165964.1"/>
    </source>
</evidence>